<name>A0ABW4TCP2_9ACTN</name>
<proteinExistence type="inferred from homology"/>
<gene>
    <name evidence="3" type="ORF">ACFSKW_50915</name>
</gene>
<dbReference type="InterPro" id="IPR000873">
    <property type="entry name" value="AMP-dep_synth/lig_dom"/>
</dbReference>
<dbReference type="PROSITE" id="PS00455">
    <property type="entry name" value="AMP_BINDING"/>
    <property type="match status" value="1"/>
</dbReference>
<dbReference type="Gene3D" id="3.40.50.12780">
    <property type="entry name" value="N-terminal domain of ligase-like"/>
    <property type="match status" value="1"/>
</dbReference>
<dbReference type="InterPro" id="IPR042099">
    <property type="entry name" value="ANL_N_sf"/>
</dbReference>
<dbReference type="InterPro" id="IPR045851">
    <property type="entry name" value="AMP-bd_C_sf"/>
</dbReference>
<reference evidence="4" key="1">
    <citation type="journal article" date="2019" name="Int. J. Syst. Evol. Microbiol.">
        <title>The Global Catalogue of Microorganisms (GCM) 10K type strain sequencing project: providing services to taxonomists for standard genome sequencing and annotation.</title>
        <authorList>
            <consortium name="The Broad Institute Genomics Platform"/>
            <consortium name="The Broad Institute Genome Sequencing Center for Infectious Disease"/>
            <person name="Wu L."/>
            <person name="Ma J."/>
        </authorList>
    </citation>
    <scope>NUCLEOTIDE SEQUENCE [LARGE SCALE GENOMIC DNA]</scope>
    <source>
        <strain evidence="4">ICMP 6774ER</strain>
    </source>
</reference>
<dbReference type="Proteomes" id="UP001597368">
    <property type="component" value="Unassembled WGS sequence"/>
</dbReference>
<feature type="domain" description="AMP-dependent synthetase/ligase" evidence="2">
    <location>
        <begin position="22"/>
        <end position="392"/>
    </location>
</feature>
<organism evidence="3 4">
    <name type="scientific">Nonomuraea mangrovi</name>
    <dbReference type="NCBI Taxonomy" id="2316207"/>
    <lineage>
        <taxon>Bacteria</taxon>
        <taxon>Bacillati</taxon>
        <taxon>Actinomycetota</taxon>
        <taxon>Actinomycetes</taxon>
        <taxon>Streptosporangiales</taxon>
        <taxon>Streptosporangiaceae</taxon>
        <taxon>Nonomuraea</taxon>
    </lineage>
</organism>
<dbReference type="SUPFAM" id="SSF56801">
    <property type="entry name" value="Acetyl-CoA synthetase-like"/>
    <property type="match status" value="1"/>
</dbReference>
<dbReference type="RefSeq" id="WP_379582403.1">
    <property type="nucleotide sequence ID" value="NZ_JBHUFV010000096.1"/>
</dbReference>
<sequence>MIANPLISWIDAPAAHLGIRFLRGGEWELWTYADLAGLARRIAGGLSASGVGHDDRVVIVEPTGPDFVATLYAVMLAGAIPCPVAPPYLFQNATLYARHLHAILDIARPALVATASDLVERLDFDCRVSTTSELAAVGGSVDRPPASAALLQFTSGSSGRVKGVRVPVSALAANVAAIGSWLEMSEGDATASWLPVHHDMGLIGCLLTPVTNQRDLWLLEPAEFIRDPAGYLACFGAHGATMTAMPPFGPEYILRRLSAESLAGLDFSGWRALIVGAERIDIDVLDRFTALLSPLGFDRRALLPAYGLAEATLAVTGLALREELTTIPVVPQELRLGKPVASAGKDVPRVVGCGRALDGVEVTVVDEAGDPLPDQHLGQIVIRGASLAEGYFRRGGSTSPADEGSTGLTEWRDDVLWTGDAGFLDDGQLFVIGRLGDAMKVRGRTVFAEDIESALLEAGVPRLRAAVLLGSRASGATGVVLLERPAAEWIAAAAATLRRMTEHASYVILDVPRRSIARTTSGKPKRGDMWASYVAGELDGTEVVSPVRTGGPEAAR</sequence>
<comment type="similarity">
    <text evidence="1">Belongs to the ATP-dependent AMP-binding enzyme family.</text>
</comment>
<dbReference type="Gene3D" id="3.30.300.30">
    <property type="match status" value="1"/>
</dbReference>
<evidence type="ECO:0000256" key="1">
    <source>
        <dbReference type="ARBA" id="ARBA00006432"/>
    </source>
</evidence>
<dbReference type="PANTHER" id="PTHR22754">
    <property type="entry name" value="DISCO-INTERACTING PROTEIN 2 DIP2 -RELATED"/>
    <property type="match status" value="1"/>
</dbReference>
<keyword evidence="4" id="KW-1185">Reference proteome</keyword>
<comment type="caution">
    <text evidence="3">The sequence shown here is derived from an EMBL/GenBank/DDBJ whole genome shotgun (WGS) entry which is preliminary data.</text>
</comment>
<dbReference type="InterPro" id="IPR020845">
    <property type="entry name" value="AMP-binding_CS"/>
</dbReference>
<accession>A0ABW4TCP2</accession>
<evidence type="ECO:0000313" key="3">
    <source>
        <dbReference type="EMBL" id="MFD1939798.1"/>
    </source>
</evidence>
<dbReference type="Pfam" id="PF00501">
    <property type="entry name" value="AMP-binding"/>
    <property type="match status" value="1"/>
</dbReference>
<evidence type="ECO:0000259" key="2">
    <source>
        <dbReference type="Pfam" id="PF00501"/>
    </source>
</evidence>
<dbReference type="PANTHER" id="PTHR22754:SF32">
    <property type="entry name" value="DISCO-INTERACTING PROTEIN 2"/>
    <property type="match status" value="1"/>
</dbReference>
<dbReference type="EMBL" id="JBHUFV010000096">
    <property type="protein sequence ID" value="MFD1939798.1"/>
    <property type="molecule type" value="Genomic_DNA"/>
</dbReference>
<evidence type="ECO:0000313" key="4">
    <source>
        <dbReference type="Proteomes" id="UP001597368"/>
    </source>
</evidence>
<protein>
    <submittedName>
        <fullName evidence="3">AMP-binding protein</fullName>
    </submittedName>
</protein>